<dbReference type="PROSITE" id="PS50234">
    <property type="entry name" value="VWFA"/>
    <property type="match status" value="1"/>
</dbReference>
<dbReference type="EMBL" id="JASZZN010000003">
    <property type="protein sequence ID" value="MDM4014720.1"/>
    <property type="molecule type" value="Genomic_DNA"/>
</dbReference>
<comment type="caution">
    <text evidence="3">The sequence shown here is derived from an EMBL/GenBank/DDBJ whole genome shotgun (WGS) entry which is preliminary data.</text>
</comment>
<evidence type="ECO:0000259" key="2">
    <source>
        <dbReference type="PROSITE" id="PS50234"/>
    </source>
</evidence>
<dbReference type="Proteomes" id="UP001239462">
    <property type="component" value="Unassembled WGS sequence"/>
</dbReference>
<sequence>MSDTVASTTPRPRWQGESVERSRSLRSFRLRVARWFWPILVGIALTCFAGFVWLLTLVPKRTPLLVFTPATYQWPVQPLGWAAEDIQRLNTLDRQTLSIEGGDDQIRSASDFLRRFAHSIDHANRQWTDQPLIVLLNLHGVTVNKKAYLIPPDASQKTVSDWIPIEELIKCIANGKLQRNTLLVFDCNHFQVNWNLGIKANSFSSELQKSFQQAFDDGTLGDNVAVIMSSQDNEFSRRSAGLRASVFGHFFHLGLAGAADRSEDGWISLTELGSYVGDEVSEWVSQNRNSNQTPLLLRRHGTDFVLARSLEPGALSSVLAHQHEPAAPTVADIKLDQLWESFQSLRQRSAYRAEPVEFRDLEHQLLWLEHLATAGIGYRQEAIAIERELTQRFFQIENRIAVLPITPVLSKTNAILSGRSPFASDSATVPSLGIATLLGAVSPDDAQELETRIANFVSQPNPDSLRKLTELDRTRDATPFGRLQFLAMLRRYQTTSTWQRPEPLQALLQSHQRLNRLGIPFQAAPHHVDLRVHGQLRKKLEPALQLRRQLDDQLFSGIASSPDVSRRLTKMIESISKQAFTMDSSLHDCDRLFATTPYLAAWLSDPRRNTRFSERLGRQIEEVVSLIDGTAVVAKEVCTDDSQDETSALNDLRRQHQAIVELLQHEVRLATKACDQNQSGMVDRIDALLDVPTLDFEQRSKLRSGRRNLAIRCEQSPHDQASDNSERPTRNDYIAWINSLSRHPLDAILDKGFSHGEQVTGDPVPFAQWIDTQIRRSQTHDSLAGRLAELNAIALRARIAAPVWYPPIGNNPNEQLLKVNVQSLLVWHGEQTLVDFWGNMGTGQSYFYAAVTAFADASTKLDRMTINREIPEAIEIKSLREGLHNGNQALRNWVRPSVKRAIQIDAHDTIRLNITIECDTETKIFPSGIASIRLKVDDAINGANIVPDSQRVHLPASQESKSITFAPPASVTNTAAVQSTKASTIFRGHEFDAPLNIQTVGGVTIAARPADSAISDIRVTAPSGGLSVGFVLDGSASMKERLAENVSKIDIAKETLQSLLLELAGRGETRASVHAFGHRVGWSTSVPLRIIERPAYVGRIPDNLHPSNDIECLHQLRHLSVVEAQQVNAKVSQVEAWGQSPLYTAIKQSLLGFSTSAQGDNRHLIVITDGQDYEFKPEHNHDESQRNLDGIRQAWQMRDVPIHILGLGLDRVADAESVKEFEQLSHETGGQFFVLDSSTDLKVVLSQLLQSRRFEIENLSESQWPTYQRQLGSTVRLQIPDQSVHRFAVRVESDALRPMAEESVVLQGGESIQLYLDSDANQLFAFPFDQDVIRSVSLLNESGIPANQLLRVHRPRQSNRAVDFRVSLQTMAGASLKKFKATSRPQNIWVAIQPIDGQRQPIGGRYVFCDPIFEESRSVPVMKFRANQWPENATQATFEIYIDAARSNSPQTEGLSLDSPLESSSTVRFEPAKSTVTDLDPTTTLQCRISPKSLAHVTRIQLIVRCSDDPNRIEQWIVMPTDRSKQRPVRIERQYDPSLGIAVHMFEYEGNEQELIGLQFIASDRETKMRRSWRLPQNVLNIKLPPRGGLIPTGQALSNVVE</sequence>
<feature type="domain" description="VWFA" evidence="2">
    <location>
        <begin position="1027"/>
        <end position="1248"/>
    </location>
</feature>
<dbReference type="InterPro" id="IPR018247">
    <property type="entry name" value="EF_Hand_1_Ca_BS"/>
</dbReference>
<dbReference type="InterPro" id="IPR036465">
    <property type="entry name" value="vWFA_dom_sf"/>
</dbReference>
<keyword evidence="1" id="KW-0812">Transmembrane</keyword>
<feature type="transmembrane region" description="Helical" evidence="1">
    <location>
        <begin position="35"/>
        <end position="55"/>
    </location>
</feature>
<keyword evidence="1" id="KW-1133">Transmembrane helix</keyword>
<gene>
    <name evidence="3" type="ORF">QTN89_04705</name>
</gene>
<organism evidence="3 4">
    <name type="scientific">Roseiconus lacunae</name>
    <dbReference type="NCBI Taxonomy" id="2605694"/>
    <lineage>
        <taxon>Bacteria</taxon>
        <taxon>Pseudomonadati</taxon>
        <taxon>Planctomycetota</taxon>
        <taxon>Planctomycetia</taxon>
        <taxon>Pirellulales</taxon>
        <taxon>Pirellulaceae</taxon>
        <taxon>Roseiconus</taxon>
    </lineage>
</organism>
<keyword evidence="1" id="KW-0472">Membrane</keyword>
<dbReference type="PROSITE" id="PS00018">
    <property type="entry name" value="EF_HAND_1"/>
    <property type="match status" value="1"/>
</dbReference>
<name>A0ABT7PE05_9BACT</name>
<dbReference type="Gene3D" id="3.40.50.410">
    <property type="entry name" value="von Willebrand factor, type A domain"/>
    <property type="match status" value="1"/>
</dbReference>
<dbReference type="InterPro" id="IPR002035">
    <property type="entry name" value="VWF_A"/>
</dbReference>
<dbReference type="RefSeq" id="WP_289162392.1">
    <property type="nucleotide sequence ID" value="NZ_JASZZN010000003.1"/>
</dbReference>
<accession>A0ABT7PE05</accession>
<reference evidence="3 4" key="1">
    <citation type="submission" date="2023-06" db="EMBL/GenBank/DDBJ databases">
        <title>Roseiconus lacunae JC819 isolated from Gulf of Mannar region, Tamil Nadu.</title>
        <authorList>
            <person name="Pk S."/>
            <person name="Ch S."/>
            <person name="Ch V.R."/>
        </authorList>
    </citation>
    <scope>NUCLEOTIDE SEQUENCE [LARGE SCALE GENOMIC DNA]</scope>
    <source>
        <strain evidence="3 4">JC819</strain>
    </source>
</reference>
<proteinExistence type="predicted"/>
<evidence type="ECO:0000313" key="4">
    <source>
        <dbReference type="Proteomes" id="UP001239462"/>
    </source>
</evidence>
<keyword evidence="4" id="KW-1185">Reference proteome</keyword>
<dbReference type="SUPFAM" id="SSF53300">
    <property type="entry name" value="vWA-like"/>
    <property type="match status" value="1"/>
</dbReference>
<protein>
    <recommendedName>
        <fullName evidence="2">VWFA domain-containing protein</fullName>
    </recommendedName>
</protein>
<evidence type="ECO:0000256" key="1">
    <source>
        <dbReference type="SAM" id="Phobius"/>
    </source>
</evidence>
<evidence type="ECO:0000313" key="3">
    <source>
        <dbReference type="EMBL" id="MDM4014720.1"/>
    </source>
</evidence>